<gene>
    <name evidence="2" type="ORF">UFOPK1493_01329</name>
</gene>
<protein>
    <submittedName>
        <fullName evidence="2">Unannotated protein</fullName>
    </submittedName>
</protein>
<evidence type="ECO:0000313" key="2">
    <source>
        <dbReference type="EMBL" id="CAB4554672.1"/>
    </source>
</evidence>
<feature type="transmembrane region" description="Helical" evidence="1">
    <location>
        <begin position="93"/>
        <end position="109"/>
    </location>
</feature>
<reference evidence="2" key="1">
    <citation type="submission" date="2020-05" db="EMBL/GenBank/DDBJ databases">
        <authorList>
            <person name="Chiriac C."/>
            <person name="Salcher M."/>
            <person name="Ghai R."/>
            <person name="Kavagutti S V."/>
        </authorList>
    </citation>
    <scope>NUCLEOTIDE SEQUENCE</scope>
</reference>
<proteinExistence type="predicted"/>
<organism evidence="2">
    <name type="scientific">freshwater metagenome</name>
    <dbReference type="NCBI Taxonomy" id="449393"/>
    <lineage>
        <taxon>unclassified sequences</taxon>
        <taxon>metagenomes</taxon>
        <taxon>ecological metagenomes</taxon>
    </lineage>
</organism>
<evidence type="ECO:0000256" key="1">
    <source>
        <dbReference type="SAM" id="Phobius"/>
    </source>
</evidence>
<feature type="transmembrane region" description="Helical" evidence="1">
    <location>
        <begin position="38"/>
        <end position="62"/>
    </location>
</feature>
<keyword evidence="1" id="KW-1133">Transmembrane helix</keyword>
<dbReference type="EMBL" id="CAEZSR010000038">
    <property type="protein sequence ID" value="CAB4554672.1"/>
    <property type="molecule type" value="Genomic_DNA"/>
</dbReference>
<name>A0A6J6CT86_9ZZZZ</name>
<keyword evidence="1" id="KW-0472">Membrane</keyword>
<accession>A0A6J6CT86</accession>
<keyword evidence="1" id="KW-0812">Transmembrane</keyword>
<dbReference type="AlphaFoldDB" id="A0A6J6CT86"/>
<sequence>MGTPTGKQPFWMHQIVEYLLGGALLAQGLQSPEPVAPALAGLLVLANAATVRGAAFSAFRLVSRRVHRVLDLVVIAAVVVLAVQPWIDVDDGLRLVMLGIAAGLGFVWWRSSFAERARPSVATGAVDDRGVRMGRAAGRFVGDGINAVKRTAARRGERPDRT</sequence>
<feature type="transmembrane region" description="Helical" evidence="1">
    <location>
        <begin position="69"/>
        <end position="87"/>
    </location>
</feature>